<comment type="subcellular location">
    <subcellularLocation>
        <location evidence="8">Cell membrane</location>
        <topology evidence="8">Peripheral membrane protein</topology>
    </subcellularLocation>
    <subcellularLocation>
        <location evidence="1">Membrane</location>
    </subcellularLocation>
</comment>
<dbReference type="PANTHER" id="PTHR11910">
    <property type="entry name" value="ATP SYNTHASE DELTA CHAIN"/>
    <property type="match status" value="1"/>
</dbReference>
<reference evidence="9 10" key="1">
    <citation type="submission" date="2020-10" db="EMBL/GenBank/DDBJ databases">
        <title>Bacillus sp. HD4P25, an endophyte from a halophyte.</title>
        <authorList>
            <person name="Sun J.-Q."/>
        </authorList>
    </citation>
    <scope>NUCLEOTIDE SEQUENCE [LARGE SCALE GENOMIC DNA]</scope>
    <source>
        <strain evidence="9 10">YIM 93174</strain>
    </source>
</reference>
<keyword evidence="4 8" id="KW-0406">Ion transport</keyword>
<accession>A0ABR9QH06</accession>
<keyword evidence="3 8" id="KW-0375">Hydrogen ion transport</keyword>
<dbReference type="Proteomes" id="UP001516662">
    <property type="component" value="Unassembled WGS sequence"/>
</dbReference>
<dbReference type="PROSITE" id="PS00389">
    <property type="entry name" value="ATPASE_DELTA"/>
    <property type="match status" value="1"/>
</dbReference>
<dbReference type="InterPro" id="IPR000711">
    <property type="entry name" value="ATPase_OSCP/dsu"/>
</dbReference>
<keyword evidence="10" id="KW-1185">Reference proteome</keyword>
<comment type="similarity">
    <text evidence="8">Belongs to the ATPase delta chain family.</text>
</comment>
<dbReference type="Gene3D" id="1.10.520.20">
    <property type="entry name" value="N-terminal domain of the delta subunit of the F1F0-ATP synthase"/>
    <property type="match status" value="1"/>
</dbReference>
<evidence type="ECO:0000256" key="6">
    <source>
        <dbReference type="ARBA" id="ARBA00023196"/>
    </source>
</evidence>
<dbReference type="SUPFAM" id="SSF47928">
    <property type="entry name" value="N-terminal domain of the delta subunit of the F1F0-ATP synthase"/>
    <property type="match status" value="1"/>
</dbReference>
<evidence type="ECO:0000256" key="7">
    <source>
        <dbReference type="ARBA" id="ARBA00023310"/>
    </source>
</evidence>
<dbReference type="NCBIfam" id="TIGR01145">
    <property type="entry name" value="ATP_synt_delta"/>
    <property type="match status" value="1"/>
</dbReference>
<evidence type="ECO:0000256" key="3">
    <source>
        <dbReference type="ARBA" id="ARBA00022781"/>
    </source>
</evidence>
<keyword evidence="6 8" id="KW-0139">CF(1)</keyword>
<protein>
    <recommendedName>
        <fullName evidence="8">ATP synthase subunit delta</fullName>
    </recommendedName>
    <alternativeName>
        <fullName evidence="8">ATP synthase F(1) sector subunit delta</fullName>
    </alternativeName>
    <alternativeName>
        <fullName evidence="8">F-type ATPase subunit delta</fullName>
        <shortName evidence="8">F-ATPase subunit delta</shortName>
    </alternativeName>
</protein>
<dbReference type="Pfam" id="PF00213">
    <property type="entry name" value="OSCP"/>
    <property type="match status" value="1"/>
</dbReference>
<comment type="caution">
    <text evidence="9">The sequence shown here is derived from an EMBL/GenBank/DDBJ whole genome shotgun (WGS) entry which is preliminary data.</text>
</comment>
<keyword evidence="8" id="KW-1003">Cell membrane</keyword>
<evidence type="ECO:0000256" key="5">
    <source>
        <dbReference type="ARBA" id="ARBA00023136"/>
    </source>
</evidence>
<evidence type="ECO:0000313" key="10">
    <source>
        <dbReference type="Proteomes" id="UP001516662"/>
    </source>
</evidence>
<dbReference type="InterPro" id="IPR020781">
    <property type="entry name" value="ATPase_OSCP/d_CS"/>
</dbReference>
<evidence type="ECO:0000313" key="9">
    <source>
        <dbReference type="EMBL" id="MBE4907773.1"/>
    </source>
</evidence>
<keyword evidence="5 8" id="KW-0472">Membrane</keyword>
<evidence type="ECO:0000256" key="8">
    <source>
        <dbReference type="HAMAP-Rule" id="MF_01416"/>
    </source>
</evidence>
<dbReference type="RefSeq" id="WP_193535244.1">
    <property type="nucleotide sequence ID" value="NZ_JADCLJ010000016.1"/>
</dbReference>
<comment type="function">
    <text evidence="8">F(1)F(0) ATP synthase produces ATP from ADP in the presence of a proton or sodium gradient. F-type ATPases consist of two structural domains, F(1) containing the extramembraneous catalytic core and F(0) containing the membrane proton channel, linked together by a central stalk and a peripheral stalk. During catalysis, ATP synthesis in the catalytic domain of F(1) is coupled via a rotary mechanism of the central stalk subunits to proton translocation.</text>
</comment>
<dbReference type="PRINTS" id="PR00125">
    <property type="entry name" value="ATPASEDELTA"/>
</dbReference>
<proteinExistence type="inferred from homology"/>
<evidence type="ECO:0000256" key="4">
    <source>
        <dbReference type="ARBA" id="ARBA00023065"/>
    </source>
</evidence>
<name>A0ABR9QH06_9BACI</name>
<dbReference type="HAMAP" id="MF_01416">
    <property type="entry name" value="ATP_synth_delta_bact"/>
    <property type="match status" value="1"/>
</dbReference>
<dbReference type="EMBL" id="JADCLJ010000016">
    <property type="protein sequence ID" value="MBE4907773.1"/>
    <property type="molecule type" value="Genomic_DNA"/>
</dbReference>
<keyword evidence="7 8" id="KW-0066">ATP synthesis</keyword>
<comment type="function">
    <text evidence="8">This protein is part of the stalk that links CF(0) to CF(1). It either transmits conformational changes from CF(0) to CF(1) or is implicated in proton conduction.</text>
</comment>
<sequence>MSIGIVAKRYAVALFQIANEQNALNQFEGELRTVKQVFSENTELFAILQNPKLALERKKSMINDAFTGLSTPVLNTLMILLDRHRINIVINMVEDFIKIANEARGIEDAKVYSVRPLTEDEKNAISSSFAVKVGKSALRIENIVDKALIGGVKLRIGNRIYDGSVSGKLARLERELIAKRS</sequence>
<gene>
    <name evidence="8" type="primary">atpH</name>
    <name evidence="9" type="ORF">IMZ08_06855</name>
</gene>
<organism evidence="9 10">
    <name type="scientific">Litchfieldia luteola</name>
    <dbReference type="NCBI Taxonomy" id="682179"/>
    <lineage>
        <taxon>Bacteria</taxon>
        <taxon>Bacillati</taxon>
        <taxon>Bacillota</taxon>
        <taxon>Bacilli</taxon>
        <taxon>Bacillales</taxon>
        <taxon>Bacillaceae</taxon>
        <taxon>Litchfieldia</taxon>
    </lineage>
</organism>
<dbReference type="NCBIfam" id="NF004403">
    <property type="entry name" value="PRK05758.2-4"/>
    <property type="match status" value="1"/>
</dbReference>
<keyword evidence="2 8" id="KW-0813">Transport</keyword>
<evidence type="ECO:0000256" key="2">
    <source>
        <dbReference type="ARBA" id="ARBA00022448"/>
    </source>
</evidence>
<evidence type="ECO:0000256" key="1">
    <source>
        <dbReference type="ARBA" id="ARBA00004370"/>
    </source>
</evidence>
<dbReference type="InterPro" id="IPR026015">
    <property type="entry name" value="ATP_synth_OSCP/delta_N_sf"/>
</dbReference>